<reference evidence="1 2" key="1">
    <citation type="submission" date="2023-11" db="EMBL/GenBank/DDBJ databases">
        <title>Lentzea sokolovensis, sp. nov., Lentzea kristufkii, sp. nov., and Lentzea miocenensis, sp. nov., rare actinobacteria from Sokolov Coal Basin, Miocene lacustrine sediment, Czech Republic.</title>
        <authorList>
            <person name="Lara A."/>
            <person name="Kotroba L."/>
            <person name="Nouioui I."/>
            <person name="Neumann-Schaal M."/>
            <person name="Mast Y."/>
            <person name="Chronakova A."/>
        </authorList>
    </citation>
    <scope>NUCLEOTIDE SEQUENCE [LARGE SCALE GENOMIC DNA]</scope>
    <source>
        <strain evidence="1 2">BCCO 10_0856</strain>
    </source>
</reference>
<dbReference type="RefSeq" id="WP_319970882.1">
    <property type="nucleotide sequence ID" value="NZ_JAXAVW010000039.1"/>
</dbReference>
<gene>
    <name evidence="1" type="ORF">SK803_37185</name>
</gene>
<evidence type="ECO:0000313" key="1">
    <source>
        <dbReference type="EMBL" id="MDX8035865.1"/>
    </source>
</evidence>
<proteinExistence type="predicted"/>
<sequence length="340" mass="37592">MMERIALEPYFLHEEQVQGLLGPKRAATAISHAHAGQVVSVNPTAYALATALAEALPRLNVPELQRAVHNNTLRLGAAVGIEQRFHFFRNRPSDRPGYKPVEFSATLTTDDNVTVAGTFNAARFVSHSAAGSLSGDRSAYIVGTVTERAAGQIIIRPAFVGVRTYLDDDHDADYGITTGRRVYPSEVDQFGEIDFMSAIAPDEVKQVLKVPEEVVKTTVARMLDEHYVHKDWGGERSDLYTSRLRIRGRQVSSAWLFKGPGFPRPMTVKALGSPGDQIDRLFSQSAEVLVIQHCHEITPAVVSMMETYAYDLRKPRRYMIIDGTDTARILLAQGKLIKSA</sequence>
<comment type="caution">
    <text evidence="1">The sequence shown here is derived from an EMBL/GenBank/DDBJ whole genome shotgun (WGS) entry which is preliminary data.</text>
</comment>
<protein>
    <submittedName>
        <fullName evidence="1">Uncharacterized protein</fullName>
    </submittedName>
</protein>
<keyword evidence="2" id="KW-1185">Reference proteome</keyword>
<evidence type="ECO:0000313" key="2">
    <source>
        <dbReference type="Proteomes" id="UP001285521"/>
    </source>
</evidence>
<dbReference type="EMBL" id="JAXAVW010000039">
    <property type="protein sequence ID" value="MDX8035865.1"/>
    <property type="molecule type" value="Genomic_DNA"/>
</dbReference>
<accession>A0ABU4TCF1</accession>
<name>A0ABU4TCF1_9PSEU</name>
<dbReference type="Proteomes" id="UP001285521">
    <property type="component" value="Unassembled WGS sequence"/>
</dbReference>
<organism evidence="1 2">
    <name type="scientific">Lentzea miocenica</name>
    <dbReference type="NCBI Taxonomy" id="3095431"/>
    <lineage>
        <taxon>Bacteria</taxon>
        <taxon>Bacillati</taxon>
        <taxon>Actinomycetota</taxon>
        <taxon>Actinomycetes</taxon>
        <taxon>Pseudonocardiales</taxon>
        <taxon>Pseudonocardiaceae</taxon>
        <taxon>Lentzea</taxon>
    </lineage>
</organism>